<accession>A0ABQ9GLY7</accession>
<dbReference type="SUPFAM" id="SSF53098">
    <property type="entry name" value="Ribonuclease H-like"/>
    <property type="match status" value="1"/>
</dbReference>
<dbReference type="InterPro" id="IPR008906">
    <property type="entry name" value="HATC_C_dom"/>
</dbReference>
<evidence type="ECO:0000259" key="2">
    <source>
        <dbReference type="Pfam" id="PF05699"/>
    </source>
</evidence>
<feature type="domain" description="HAT C-terminal dimerisation" evidence="2">
    <location>
        <begin position="185"/>
        <end position="259"/>
    </location>
</feature>
<dbReference type="Proteomes" id="UP001159363">
    <property type="component" value="Chromosome 10"/>
</dbReference>
<evidence type="ECO:0000313" key="4">
    <source>
        <dbReference type="Proteomes" id="UP001159363"/>
    </source>
</evidence>
<keyword evidence="4" id="KW-1185">Reference proteome</keyword>
<evidence type="ECO:0000256" key="1">
    <source>
        <dbReference type="SAM" id="MobiDB-lite"/>
    </source>
</evidence>
<organism evidence="3 4">
    <name type="scientific">Dryococelus australis</name>
    <dbReference type="NCBI Taxonomy" id="614101"/>
    <lineage>
        <taxon>Eukaryota</taxon>
        <taxon>Metazoa</taxon>
        <taxon>Ecdysozoa</taxon>
        <taxon>Arthropoda</taxon>
        <taxon>Hexapoda</taxon>
        <taxon>Insecta</taxon>
        <taxon>Pterygota</taxon>
        <taxon>Neoptera</taxon>
        <taxon>Polyneoptera</taxon>
        <taxon>Phasmatodea</taxon>
        <taxon>Verophasmatodea</taxon>
        <taxon>Anareolatae</taxon>
        <taxon>Phasmatidae</taxon>
        <taxon>Eurycanthinae</taxon>
        <taxon>Dryococelus</taxon>
    </lineage>
</organism>
<reference evidence="3 4" key="1">
    <citation type="submission" date="2023-02" db="EMBL/GenBank/DDBJ databases">
        <title>LHISI_Scaffold_Assembly.</title>
        <authorList>
            <person name="Stuart O.P."/>
            <person name="Cleave R."/>
            <person name="Magrath M.J.L."/>
            <person name="Mikheyev A.S."/>
        </authorList>
    </citation>
    <scope>NUCLEOTIDE SEQUENCE [LARGE SCALE GENOMIC DNA]</scope>
    <source>
        <strain evidence="3">Daus_M_001</strain>
        <tissue evidence="3">Leg muscle</tissue>
    </source>
</reference>
<dbReference type="InterPro" id="IPR012337">
    <property type="entry name" value="RNaseH-like_sf"/>
</dbReference>
<name>A0ABQ9GLY7_9NEOP</name>
<sequence length="406" mass="45263">MPPSDWDSFSAYLVKEVKHYLHEGKTDAAVIPGDLTSVLQPLDVSINKPFKRWALISNNIIVKGFKKNGNSSELSISEDNVLWQESDGEPSNAEDIDDLRHNFVRLVNNMAARQDAKVSPECKLSVSFPLVLSPWSWDSREDYKMWLLKLAAQKKLTKMMYDFWLHHKELTISQKQRCGNTKGNEVSLYLSTPVCLKLKVNPLEEWEVLKTAFPLLYKQARLIVATSVACERLFSIAGATITSRNCLTGKHLEKHIHMKSPRVQKGMRERERERERGGREGGGRRREGGREGEREGEGEGEREGEREERGRGEREGEREGGERGRERGREGEGEGGRGRERGEGGRGREGEGERHSASPASISTSQAMIGSGSHLTTSVESTFPWDDAGGSCTPGAGDAVLVRFAG</sequence>
<evidence type="ECO:0000313" key="3">
    <source>
        <dbReference type="EMBL" id="KAJ8873027.1"/>
    </source>
</evidence>
<feature type="compositionally biased region" description="Polar residues" evidence="1">
    <location>
        <begin position="358"/>
        <end position="381"/>
    </location>
</feature>
<dbReference type="Pfam" id="PF05699">
    <property type="entry name" value="Dimer_Tnp_hAT"/>
    <property type="match status" value="1"/>
</dbReference>
<protein>
    <recommendedName>
        <fullName evidence="2">HAT C-terminal dimerisation domain-containing protein</fullName>
    </recommendedName>
</protein>
<feature type="compositionally biased region" description="Basic residues" evidence="1">
    <location>
        <begin position="252"/>
        <end position="262"/>
    </location>
</feature>
<dbReference type="EMBL" id="JARBHB010000011">
    <property type="protein sequence ID" value="KAJ8873027.1"/>
    <property type="molecule type" value="Genomic_DNA"/>
</dbReference>
<feature type="compositionally biased region" description="Basic and acidic residues" evidence="1">
    <location>
        <begin position="266"/>
        <end position="356"/>
    </location>
</feature>
<feature type="region of interest" description="Disordered" evidence="1">
    <location>
        <begin position="252"/>
        <end position="382"/>
    </location>
</feature>
<proteinExistence type="predicted"/>
<comment type="caution">
    <text evidence="3">The sequence shown here is derived from an EMBL/GenBank/DDBJ whole genome shotgun (WGS) entry which is preliminary data.</text>
</comment>
<gene>
    <name evidence="3" type="ORF">PR048_026643</name>
</gene>